<sequence length="441" mass="47469">MSSSDLSITVRARPERSRNHELGVRAHFSILCSNDLTGVVLIMQVLVVFVRFFVLGLISFGGPAAHIGYFQKEFVDRLKWISVDHYGKLVALSQFLPGPGSSQVGFAIGLERAGLLGGVAAFIGFTLPSFLLMFLLATLGQHFLGMPLYSGVIAGLKLLAVIVVADAVLTMYGAFCQRRLHQCIAFGTAIILLCLPGIEWQVLVLLLAAIMGSIGAHRRNSDKKSPETNDHEAELIQSNTHTVTSKIAMLVFVAGWFGVLFVPEVHSFFTLFADFFHAGSLVFGGGHVVLPLLQETVGDALTPDQFLSGYAAAQAVPGPMFSLATYLGVQLLPSSPLMGALIATLGIFLPGFLLVLVLQNYWLRLSRQSLIAGSVAAINAAVVGLLLTALYDPVFVSAVTSRVDFAVIILGLVLLRLFRFHIIWLVVVALTYGGITQIAFV</sequence>
<dbReference type="GO" id="GO:0005886">
    <property type="term" value="C:plasma membrane"/>
    <property type="evidence" value="ECO:0007669"/>
    <property type="project" value="UniProtKB-SubCell"/>
</dbReference>
<evidence type="ECO:0000313" key="9">
    <source>
        <dbReference type="Proteomes" id="UP000196027"/>
    </source>
</evidence>
<keyword evidence="4 7" id="KW-0812">Transmembrane</keyword>
<feature type="transmembrane region" description="Helical" evidence="7">
    <location>
        <begin position="148"/>
        <end position="172"/>
    </location>
</feature>
<protein>
    <submittedName>
        <fullName evidence="8">Chromate transport protein ChrA</fullName>
    </submittedName>
</protein>
<dbReference type="Proteomes" id="UP000196027">
    <property type="component" value="Chromosome"/>
</dbReference>
<evidence type="ECO:0000256" key="6">
    <source>
        <dbReference type="ARBA" id="ARBA00023136"/>
    </source>
</evidence>
<feature type="transmembrane region" description="Helical" evidence="7">
    <location>
        <begin position="41"/>
        <end position="62"/>
    </location>
</feature>
<feature type="transmembrane region" description="Helical" evidence="7">
    <location>
        <begin position="422"/>
        <end position="440"/>
    </location>
</feature>
<evidence type="ECO:0000256" key="1">
    <source>
        <dbReference type="ARBA" id="ARBA00004651"/>
    </source>
</evidence>
<dbReference type="InterPro" id="IPR014047">
    <property type="entry name" value="Chr_Tranpt_l_chain"/>
</dbReference>
<dbReference type="RefSeq" id="WP_408635098.1">
    <property type="nucleotide sequence ID" value="NZ_CP021425.1"/>
</dbReference>
<keyword evidence="9" id="KW-1185">Reference proteome</keyword>
<keyword evidence="3" id="KW-1003">Cell membrane</keyword>
<feature type="transmembrane region" description="Helical" evidence="7">
    <location>
        <begin position="275"/>
        <end position="293"/>
    </location>
</feature>
<feature type="transmembrane region" description="Helical" evidence="7">
    <location>
        <begin position="113"/>
        <end position="136"/>
    </location>
</feature>
<evidence type="ECO:0000256" key="7">
    <source>
        <dbReference type="SAM" id="Phobius"/>
    </source>
</evidence>
<evidence type="ECO:0000256" key="5">
    <source>
        <dbReference type="ARBA" id="ARBA00022989"/>
    </source>
</evidence>
<evidence type="ECO:0000256" key="3">
    <source>
        <dbReference type="ARBA" id="ARBA00022475"/>
    </source>
</evidence>
<gene>
    <name evidence="8" type="ORF">OLMES_3402</name>
</gene>
<dbReference type="EMBL" id="CP021425">
    <property type="protein sequence ID" value="ARU57440.1"/>
    <property type="molecule type" value="Genomic_DNA"/>
</dbReference>
<evidence type="ECO:0000256" key="4">
    <source>
        <dbReference type="ARBA" id="ARBA00022692"/>
    </source>
</evidence>
<feature type="transmembrane region" description="Helical" evidence="7">
    <location>
        <begin position="395"/>
        <end position="415"/>
    </location>
</feature>
<feature type="transmembrane region" description="Helical" evidence="7">
    <location>
        <begin position="337"/>
        <end position="358"/>
    </location>
</feature>
<keyword evidence="5 7" id="KW-1133">Transmembrane helix</keyword>
<organism evidence="8 9">
    <name type="scientific">Oleiphilus messinensis</name>
    <dbReference type="NCBI Taxonomy" id="141451"/>
    <lineage>
        <taxon>Bacteria</taxon>
        <taxon>Pseudomonadati</taxon>
        <taxon>Pseudomonadota</taxon>
        <taxon>Gammaproteobacteria</taxon>
        <taxon>Oceanospirillales</taxon>
        <taxon>Oleiphilaceae</taxon>
        <taxon>Oleiphilus</taxon>
    </lineage>
</organism>
<evidence type="ECO:0000313" key="8">
    <source>
        <dbReference type="EMBL" id="ARU57440.1"/>
    </source>
</evidence>
<dbReference type="NCBIfam" id="TIGR00937">
    <property type="entry name" value="2A51"/>
    <property type="match status" value="1"/>
</dbReference>
<accession>A0A1Y0IB10</accession>
<dbReference type="AlphaFoldDB" id="A0A1Y0IB10"/>
<dbReference type="PANTHER" id="PTHR33567">
    <property type="entry name" value="CHROMATE ION TRANSPORTER (EUROFUNG)"/>
    <property type="match status" value="1"/>
</dbReference>
<dbReference type="Pfam" id="PF02417">
    <property type="entry name" value="Chromate_transp"/>
    <property type="match status" value="2"/>
</dbReference>
<dbReference type="InterPro" id="IPR003370">
    <property type="entry name" value="Chromate_transpt"/>
</dbReference>
<feature type="transmembrane region" description="Helical" evidence="7">
    <location>
        <begin position="184"/>
        <end position="211"/>
    </location>
</feature>
<proteinExistence type="inferred from homology"/>
<dbReference type="PIRSF" id="PIRSF004810">
    <property type="entry name" value="ChrA"/>
    <property type="match status" value="1"/>
</dbReference>
<dbReference type="KEGG" id="ome:OLMES_3402"/>
<name>A0A1Y0IB10_9GAMM</name>
<reference evidence="8 9" key="1">
    <citation type="submission" date="2017-05" db="EMBL/GenBank/DDBJ databases">
        <title>Genomic insights into alkan degradation activity of Oleiphilus messinensis.</title>
        <authorList>
            <person name="Kozyavkin S.A."/>
            <person name="Slesarev A.I."/>
            <person name="Golyshin P.N."/>
            <person name="Korzhenkov A."/>
            <person name="Golyshina O.N."/>
            <person name="Toshchakov S.V."/>
        </authorList>
    </citation>
    <scope>NUCLEOTIDE SEQUENCE [LARGE SCALE GENOMIC DNA]</scope>
    <source>
        <strain evidence="8 9">ME102</strain>
    </source>
</reference>
<dbReference type="PANTHER" id="PTHR33567:SF3">
    <property type="entry name" value="CHROMATE ION TRANSPORTER (EUROFUNG)"/>
    <property type="match status" value="1"/>
</dbReference>
<keyword evidence="6 7" id="KW-0472">Membrane</keyword>
<feature type="transmembrane region" description="Helical" evidence="7">
    <location>
        <begin position="370"/>
        <end position="389"/>
    </location>
</feature>
<comment type="similarity">
    <text evidence="2">Belongs to the chromate ion transporter (CHR) (TC 2.A.51) family.</text>
</comment>
<feature type="transmembrane region" description="Helical" evidence="7">
    <location>
        <begin position="247"/>
        <end position="263"/>
    </location>
</feature>
<evidence type="ECO:0000256" key="2">
    <source>
        <dbReference type="ARBA" id="ARBA00005262"/>
    </source>
</evidence>
<dbReference type="GO" id="GO:0015109">
    <property type="term" value="F:chromate transmembrane transporter activity"/>
    <property type="evidence" value="ECO:0007669"/>
    <property type="project" value="InterPro"/>
</dbReference>
<comment type="subcellular location">
    <subcellularLocation>
        <location evidence="1">Cell membrane</location>
        <topology evidence="1">Multi-pass membrane protein</topology>
    </subcellularLocation>
</comment>